<dbReference type="Pfam" id="PF09311">
    <property type="entry name" value="Rab5-bind"/>
    <property type="match status" value="1"/>
</dbReference>
<evidence type="ECO:0000313" key="19">
    <source>
        <dbReference type="EMBL" id="KAF2898144.1"/>
    </source>
</evidence>
<dbReference type="Proteomes" id="UP000801492">
    <property type="component" value="Unassembled WGS sequence"/>
</dbReference>
<dbReference type="InterPro" id="IPR018514">
    <property type="entry name" value="Rabaptin_CC"/>
</dbReference>
<dbReference type="InterPro" id="IPR003914">
    <property type="entry name" value="Rabaptin"/>
</dbReference>
<protein>
    <recommendedName>
        <fullName evidence="21">Rab GTPase-binding effector protein 1</fullName>
    </recommendedName>
</protein>
<evidence type="ECO:0000256" key="6">
    <source>
        <dbReference type="ARBA" id="ARBA00022553"/>
    </source>
</evidence>
<reference evidence="19" key="1">
    <citation type="submission" date="2019-08" db="EMBL/GenBank/DDBJ databases">
        <title>The genome of the North American firefly Photinus pyralis.</title>
        <authorList>
            <consortium name="Photinus pyralis genome working group"/>
            <person name="Fallon T.R."/>
            <person name="Sander Lower S.E."/>
            <person name="Weng J.-K."/>
        </authorList>
    </citation>
    <scope>NUCLEOTIDE SEQUENCE</scope>
    <source>
        <strain evidence="19">TRF0915ILg1</strain>
        <tissue evidence="19">Whole body</tissue>
    </source>
</reference>
<name>A0A8K0D571_IGNLU</name>
<evidence type="ECO:0000256" key="5">
    <source>
        <dbReference type="ARBA" id="ARBA00022490"/>
    </source>
</evidence>
<feature type="region of interest" description="Disordered" evidence="16">
    <location>
        <begin position="249"/>
        <end position="287"/>
    </location>
</feature>
<dbReference type="GO" id="GO:0005096">
    <property type="term" value="F:GTPase activator activity"/>
    <property type="evidence" value="ECO:0007669"/>
    <property type="project" value="InterPro"/>
</dbReference>
<feature type="domain" description="RING-type" evidence="17">
    <location>
        <begin position="598"/>
        <end position="647"/>
    </location>
</feature>
<dbReference type="SUPFAM" id="SSF57903">
    <property type="entry name" value="FYVE/PHD zinc finger"/>
    <property type="match status" value="1"/>
</dbReference>
<comment type="caution">
    <text evidence="19">The sequence shown here is derived from an EMBL/GenBank/DDBJ whole genome shotgun (WGS) entry which is preliminary data.</text>
</comment>
<evidence type="ECO:0000256" key="16">
    <source>
        <dbReference type="SAM" id="MobiDB-lite"/>
    </source>
</evidence>
<feature type="coiled-coil region" evidence="15">
    <location>
        <begin position="215"/>
        <end position="242"/>
    </location>
</feature>
<keyword evidence="5" id="KW-0963">Cytoplasm</keyword>
<evidence type="ECO:0000256" key="10">
    <source>
        <dbReference type="ARBA" id="ARBA00022771"/>
    </source>
</evidence>
<feature type="compositionally biased region" description="Polar residues" evidence="16">
    <location>
        <begin position="251"/>
        <end position="273"/>
    </location>
</feature>
<feature type="coiled-coil region" evidence="15">
    <location>
        <begin position="451"/>
        <end position="562"/>
    </location>
</feature>
<evidence type="ECO:0000256" key="2">
    <source>
        <dbReference type="ARBA" id="ARBA00004496"/>
    </source>
</evidence>
<evidence type="ECO:0000256" key="3">
    <source>
        <dbReference type="ARBA" id="ARBA00006603"/>
    </source>
</evidence>
<dbReference type="InterPro" id="IPR011011">
    <property type="entry name" value="Znf_FYVE_PHD"/>
</dbReference>
<evidence type="ECO:0000259" key="17">
    <source>
        <dbReference type="PROSITE" id="PS50089"/>
    </source>
</evidence>
<keyword evidence="4" id="KW-0813">Transport</keyword>
<dbReference type="SMART" id="SM00064">
    <property type="entry name" value="FYVE"/>
    <property type="match status" value="1"/>
</dbReference>
<dbReference type="Pfam" id="PF01363">
    <property type="entry name" value="FYVE"/>
    <property type="match status" value="1"/>
</dbReference>
<evidence type="ECO:0000256" key="4">
    <source>
        <dbReference type="ARBA" id="ARBA00022448"/>
    </source>
</evidence>
<keyword evidence="12" id="KW-0653">Protein transport</keyword>
<dbReference type="GO" id="GO:0015031">
    <property type="term" value="P:protein transport"/>
    <property type="evidence" value="ECO:0007669"/>
    <property type="project" value="UniProtKB-KW"/>
</dbReference>
<feature type="coiled-coil region" evidence="15">
    <location>
        <begin position="292"/>
        <end position="418"/>
    </location>
</feature>
<evidence type="ECO:0000256" key="15">
    <source>
        <dbReference type="SAM" id="Coils"/>
    </source>
</evidence>
<keyword evidence="11" id="KW-0862">Zinc</keyword>
<keyword evidence="10 14" id="KW-0863">Zinc-finger</keyword>
<dbReference type="PROSITE" id="PS50178">
    <property type="entry name" value="ZF_FYVE"/>
    <property type="match status" value="1"/>
</dbReference>
<dbReference type="OrthoDB" id="79940at2759"/>
<dbReference type="CDD" id="cd15739">
    <property type="entry name" value="FYVE_RABE_unchar"/>
    <property type="match status" value="1"/>
</dbReference>
<keyword evidence="20" id="KW-1185">Reference proteome</keyword>
<evidence type="ECO:0008006" key="21">
    <source>
        <dbReference type="Google" id="ProtNLM"/>
    </source>
</evidence>
<dbReference type="SUPFAM" id="SSF103652">
    <property type="entry name" value="G protein-binding domain"/>
    <property type="match status" value="2"/>
</dbReference>
<dbReference type="InterPro" id="IPR001841">
    <property type="entry name" value="Znf_RING"/>
</dbReference>
<gene>
    <name evidence="19" type="ORF">ILUMI_08014</name>
</gene>
<evidence type="ECO:0000259" key="18">
    <source>
        <dbReference type="PROSITE" id="PS50178"/>
    </source>
</evidence>
<dbReference type="GO" id="GO:0008083">
    <property type="term" value="F:growth factor activity"/>
    <property type="evidence" value="ECO:0007669"/>
    <property type="project" value="InterPro"/>
</dbReference>
<evidence type="ECO:0000256" key="11">
    <source>
        <dbReference type="ARBA" id="ARBA00022833"/>
    </source>
</evidence>
<dbReference type="GO" id="GO:0006897">
    <property type="term" value="P:endocytosis"/>
    <property type="evidence" value="ECO:0007669"/>
    <property type="project" value="UniProtKB-KW"/>
</dbReference>
<keyword evidence="7" id="KW-0254">Endocytosis</keyword>
<dbReference type="FunFam" id="1.20.5.730:FF:000005">
    <property type="entry name" value="RABaptiN (Rab effector)"/>
    <property type="match status" value="1"/>
</dbReference>
<evidence type="ECO:0000256" key="1">
    <source>
        <dbReference type="ARBA" id="ARBA00004412"/>
    </source>
</evidence>
<evidence type="ECO:0000256" key="13">
    <source>
        <dbReference type="ARBA" id="ARBA00023054"/>
    </source>
</evidence>
<keyword evidence="9" id="KW-0967">Endosome</keyword>
<dbReference type="Gene3D" id="3.30.40.10">
    <property type="entry name" value="Zinc/RING finger domain, C3HC4 (zinc finger)"/>
    <property type="match status" value="1"/>
</dbReference>
<dbReference type="GO" id="GO:0008270">
    <property type="term" value="F:zinc ion binding"/>
    <property type="evidence" value="ECO:0007669"/>
    <property type="project" value="UniProtKB-KW"/>
</dbReference>
<feature type="coiled-coil region" evidence="15">
    <location>
        <begin position="46"/>
        <end position="148"/>
    </location>
</feature>
<sequence length="667" mass="76674">MDQVNTENSTDNKDNDLASKVCQLESENKRLRDEFDSQRAKFKDLFLQKENELVRRNKENKQLAEELEKTKTELDEAKSQLVIAGLTLETNLDVEKRKAQAEIESLQQLVNETVEESSTCKTIYDMELKKLHGIIQQLESEIQELKAERQQSPHHTVQEQTSLAPSVMLSAVTKTLVRKLGADAFTSQDSMEDSMRKVDDDDHAQEDVEVLRSLVVPLEEEIKALKDKLRATDEQLQKCQQCRHVEPEVQCESNQNASESHQNVLSTSTNTSFDTHKHPSEPHSPAVPCDMCSNYEAELVKEQKRAEELQAKVVAAEKAAERHREELLKEIGFRKEIEEKWNEKKEEHKQQVAELTTRTDCAEQDLKELQQMFKQTCSEVNKHLASLTQDREKVQQELEKLQKENDNLVGKYSIHSQELQSEMINLPDTVEELQEVILKMHQDLIIAKIGKEAAEEQANTLRSDNLLLKDQITNDQQMKEILENNLATEINTLKMQKHQLEKEKKTHVVVVEKLQALEKTHQETLVQIEELNKAKKQLEEHANELKSRVGSLQQELDNSEAVQKDFVRLSQSLQVQLEKIRDSDTQVRWQHEEDVDDCPTCRSSFSVTKRKKQNCRHCGQIFCVSCLSHTVLSGPNQRPSKVCDVCHTLLVKSSAPYFSTEVPHSPD</sequence>
<dbReference type="GO" id="GO:0005769">
    <property type="term" value="C:early endosome"/>
    <property type="evidence" value="ECO:0007669"/>
    <property type="project" value="UniProtKB-SubCell"/>
</dbReference>
<dbReference type="InterPro" id="IPR013083">
    <property type="entry name" value="Znf_RING/FYVE/PHD"/>
</dbReference>
<proteinExistence type="inferred from homology"/>
<dbReference type="AlphaFoldDB" id="A0A8K0D571"/>
<evidence type="ECO:0000256" key="14">
    <source>
        <dbReference type="PROSITE-ProRule" id="PRU00175"/>
    </source>
</evidence>
<keyword evidence="6" id="KW-0597">Phosphoprotein</keyword>
<accession>A0A8K0D571</accession>
<dbReference type="PANTHER" id="PTHR31179:SF7">
    <property type="entry name" value="FYVE-TYPE DOMAIN-CONTAINING PROTEIN"/>
    <property type="match status" value="1"/>
</dbReference>
<organism evidence="19 20">
    <name type="scientific">Ignelater luminosus</name>
    <name type="common">Cucubano</name>
    <name type="synonym">Pyrophorus luminosus</name>
    <dbReference type="NCBI Taxonomy" id="2038154"/>
    <lineage>
        <taxon>Eukaryota</taxon>
        <taxon>Metazoa</taxon>
        <taxon>Ecdysozoa</taxon>
        <taxon>Arthropoda</taxon>
        <taxon>Hexapoda</taxon>
        <taxon>Insecta</taxon>
        <taxon>Pterygota</taxon>
        <taxon>Neoptera</taxon>
        <taxon>Endopterygota</taxon>
        <taxon>Coleoptera</taxon>
        <taxon>Polyphaga</taxon>
        <taxon>Elateriformia</taxon>
        <taxon>Elateroidea</taxon>
        <taxon>Elateridae</taxon>
        <taxon>Agrypninae</taxon>
        <taxon>Pyrophorini</taxon>
        <taxon>Ignelater</taxon>
    </lineage>
</organism>
<dbReference type="InterPro" id="IPR000306">
    <property type="entry name" value="Znf_FYVE"/>
</dbReference>
<dbReference type="EMBL" id="VTPC01003677">
    <property type="protein sequence ID" value="KAF2898144.1"/>
    <property type="molecule type" value="Genomic_DNA"/>
</dbReference>
<dbReference type="Gene3D" id="1.20.5.730">
    <property type="entry name" value="Single helix bin"/>
    <property type="match status" value="1"/>
</dbReference>
<evidence type="ECO:0000256" key="12">
    <source>
        <dbReference type="ARBA" id="ARBA00022927"/>
    </source>
</evidence>
<evidence type="ECO:0000256" key="9">
    <source>
        <dbReference type="ARBA" id="ARBA00022753"/>
    </source>
</evidence>
<dbReference type="InterPro" id="IPR017455">
    <property type="entry name" value="Znf_FYVE-rel"/>
</dbReference>
<dbReference type="PANTHER" id="PTHR31179">
    <property type="entry name" value="RAB GTPASE-BINDING EFFECTOR PROTEIN"/>
    <property type="match status" value="1"/>
</dbReference>
<comment type="similarity">
    <text evidence="3">Belongs to the rabaptin family.</text>
</comment>
<keyword evidence="13 15" id="KW-0175">Coiled coil</keyword>
<dbReference type="Pfam" id="PF03528">
    <property type="entry name" value="Rabaptin"/>
    <property type="match status" value="1"/>
</dbReference>
<evidence type="ECO:0000313" key="20">
    <source>
        <dbReference type="Proteomes" id="UP000801492"/>
    </source>
</evidence>
<keyword evidence="8" id="KW-0479">Metal-binding</keyword>
<comment type="subcellular location">
    <subcellularLocation>
        <location evidence="2">Cytoplasm</location>
    </subcellularLocation>
    <subcellularLocation>
        <location evidence="1">Early endosome</location>
    </subcellularLocation>
</comment>
<feature type="domain" description="FYVE-type" evidence="18">
    <location>
        <begin position="592"/>
        <end position="651"/>
    </location>
</feature>
<dbReference type="InterPro" id="IPR015390">
    <property type="entry name" value="Rabaptin_Rab5-bd_dom"/>
</dbReference>
<evidence type="ECO:0000256" key="7">
    <source>
        <dbReference type="ARBA" id="ARBA00022583"/>
    </source>
</evidence>
<evidence type="ECO:0000256" key="8">
    <source>
        <dbReference type="ARBA" id="ARBA00022723"/>
    </source>
</evidence>
<dbReference type="PROSITE" id="PS50089">
    <property type="entry name" value="ZF_RING_2"/>
    <property type="match status" value="1"/>
</dbReference>